<dbReference type="Pfam" id="PF13202">
    <property type="entry name" value="EF-hand_5"/>
    <property type="match status" value="3"/>
</dbReference>
<proteinExistence type="predicted"/>
<keyword evidence="4" id="KW-1185">Reference proteome</keyword>
<accession>A0A501WLP8</accession>
<reference evidence="3 4" key="1">
    <citation type="submission" date="2019-06" db="EMBL/GenBank/DDBJ databases">
        <title>A novel bacterium of genus Amaricoccus, isolated from marine sediment.</title>
        <authorList>
            <person name="Huang H."/>
            <person name="Mo K."/>
            <person name="Hu Y."/>
        </authorList>
    </citation>
    <scope>NUCLEOTIDE SEQUENCE [LARGE SCALE GENOMIC DNA]</scope>
    <source>
        <strain evidence="3 4">HB172011</strain>
    </source>
</reference>
<feature type="domain" description="EF-hand" evidence="2">
    <location>
        <begin position="124"/>
        <end position="137"/>
    </location>
</feature>
<dbReference type="OrthoDB" id="5470953at2"/>
<feature type="region of interest" description="Disordered" evidence="1">
    <location>
        <begin position="1"/>
        <end position="30"/>
    </location>
</feature>
<feature type="domain" description="EF-hand" evidence="2">
    <location>
        <begin position="54"/>
        <end position="70"/>
    </location>
</feature>
<gene>
    <name evidence="3" type="ORF">FJM51_12755</name>
</gene>
<dbReference type="InterPro" id="IPR018247">
    <property type="entry name" value="EF_Hand_1_Ca_BS"/>
</dbReference>
<organism evidence="3 4">
    <name type="scientific">Amaricoccus solimangrovi</name>
    <dbReference type="NCBI Taxonomy" id="2589815"/>
    <lineage>
        <taxon>Bacteria</taxon>
        <taxon>Pseudomonadati</taxon>
        <taxon>Pseudomonadota</taxon>
        <taxon>Alphaproteobacteria</taxon>
        <taxon>Rhodobacterales</taxon>
        <taxon>Paracoccaceae</taxon>
        <taxon>Amaricoccus</taxon>
    </lineage>
</organism>
<comment type="caution">
    <text evidence="3">The sequence shown here is derived from an EMBL/GenBank/DDBJ whole genome shotgun (WGS) entry which is preliminary data.</text>
</comment>
<dbReference type="EMBL" id="VFRP01000011">
    <property type="protein sequence ID" value="TPE50268.1"/>
    <property type="molecule type" value="Genomic_DNA"/>
</dbReference>
<dbReference type="InterPro" id="IPR002048">
    <property type="entry name" value="EF_hand_dom"/>
</dbReference>
<dbReference type="InterPro" id="IPR011992">
    <property type="entry name" value="EF-hand-dom_pair"/>
</dbReference>
<feature type="domain" description="EF-hand" evidence="2">
    <location>
        <begin position="28"/>
        <end position="47"/>
    </location>
</feature>
<dbReference type="Gene3D" id="1.10.238.10">
    <property type="entry name" value="EF-hand"/>
    <property type="match status" value="1"/>
</dbReference>
<protein>
    <recommendedName>
        <fullName evidence="2">EF-hand domain-containing protein</fullName>
    </recommendedName>
</protein>
<evidence type="ECO:0000256" key="1">
    <source>
        <dbReference type="SAM" id="MobiDB-lite"/>
    </source>
</evidence>
<feature type="compositionally biased region" description="Basic and acidic residues" evidence="1">
    <location>
        <begin position="150"/>
        <end position="163"/>
    </location>
</feature>
<dbReference type="PROSITE" id="PS00018">
    <property type="entry name" value="EF_HAND_1"/>
    <property type="match status" value="2"/>
</dbReference>
<evidence type="ECO:0000259" key="2">
    <source>
        <dbReference type="Pfam" id="PF13202"/>
    </source>
</evidence>
<evidence type="ECO:0000313" key="4">
    <source>
        <dbReference type="Proteomes" id="UP000319255"/>
    </source>
</evidence>
<dbReference type="GO" id="GO:0005509">
    <property type="term" value="F:calcium ion binding"/>
    <property type="evidence" value="ECO:0007669"/>
    <property type="project" value="InterPro"/>
</dbReference>
<sequence>MPLDPVGGPGPRGPRMGSHPGAGGPRIDFAAIDANGDGALSREELETRATGRLSAADTNGDGALDRDELVAALPGPRDQILMIFAPDPAAERADRLLAFMGATDAGRIGIEALADRQVNAITAALDTDHDGAISQAEATAKPAHARGSRGHGDAGGHRRDDRG</sequence>
<dbReference type="AlphaFoldDB" id="A0A501WLP8"/>
<name>A0A501WLP8_9RHOB</name>
<evidence type="ECO:0000313" key="3">
    <source>
        <dbReference type="EMBL" id="TPE50268.1"/>
    </source>
</evidence>
<dbReference type="SUPFAM" id="SSF47473">
    <property type="entry name" value="EF-hand"/>
    <property type="match status" value="1"/>
</dbReference>
<dbReference type="Proteomes" id="UP000319255">
    <property type="component" value="Unassembled WGS sequence"/>
</dbReference>
<feature type="region of interest" description="Disordered" evidence="1">
    <location>
        <begin position="133"/>
        <end position="163"/>
    </location>
</feature>